<comment type="caution">
    <text evidence="2">The sequence shown here is derived from an EMBL/GenBank/DDBJ whole genome shotgun (WGS) entry which is preliminary data.</text>
</comment>
<protein>
    <recommendedName>
        <fullName evidence="1">DUF397 domain-containing protein</fullName>
    </recommendedName>
</protein>
<dbReference type="Proteomes" id="UP000653076">
    <property type="component" value="Unassembled WGS sequence"/>
</dbReference>
<evidence type="ECO:0000259" key="1">
    <source>
        <dbReference type="Pfam" id="PF04149"/>
    </source>
</evidence>
<reference evidence="2 3" key="1">
    <citation type="submission" date="2021-01" db="EMBL/GenBank/DDBJ databases">
        <title>Whole genome shotgun sequence of Verrucosispora qiuiae NBRC 106684.</title>
        <authorList>
            <person name="Komaki H."/>
            <person name="Tamura T."/>
        </authorList>
    </citation>
    <scope>NUCLEOTIDE SEQUENCE [LARGE SCALE GENOMIC DNA]</scope>
    <source>
        <strain evidence="2 3">NBRC 106684</strain>
    </source>
</reference>
<dbReference type="InterPro" id="IPR007278">
    <property type="entry name" value="DUF397"/>
</dbReference>
<proteinExistence type="predicted"/>
<dbReference type="Pfam" id="PF04149">
    <property type="entry name" value="DUF397"/>
    <property type="match status" value="1"/>
</dbReference>
<dbReference type="EMBL" id="BOPC01000009">
    <property type="protein sequence ID" value="GIJ25423.1"/>
    <property type="molecule type" value="Genomic_DNA"/>
</dbReference>
<feature type="domain" description="DUF397" evidence="1">
    <location>
        <begin position="9"/>
        <end position="60"/>
    </location>
</feature>
<evidence type="ECO:0000313" key="2">
    <source>
        <dbReference type="EMBL" id="GIJ25423.1"/>
    </source>
</evidence>
<dbReference type="RefSeq" id="WP_204032721.1">
    <property type="nucleotide sequence ID" value="NZ_BOPC01000009.1"/>
</dbReference>
<name>A0ABQ4J5F7_9ACTN</name>
<keyword evidence="3" id="KW-1185">Reference proteome</keyword>
<sequence>MSTPDLSAAPWFTSSRSANNGDCVECAVLPDVVAVRDSKDRTGPVLTFSRRQWSAFITTVTPIPADPLFPPRSDR</sequence>
<evidence type="ECO:0000313" key="3">
    <source>
        <dbReference type="Proteomes" id="UP000653076"/>
    </source>
</evidence>
<accession>A0ABQ4J5F7</accession>
<organism evidence="2 3">
    <name type="scientific">Micromonospora qiuiae</name>
    <dbReference type="NCBI Taxonomy" id="502268"/>
    <lineage>
        <taxon>Bacteria</taxon>
        <taxon>Bacillati</taxon>
        <taxon>Actinomycetota</taxon>
        <taxon>Actinomycetes</taxon>
        <taxon>Micromonosporales</taxon>
        <taxon>Micromonosporaceae</taxon>
        <taxon>Micromonospora</taxon>
    </lineage>
</organism>
<gene>
    <name evidence="2" type="ORF">Vqi01_05850</name>
</gene>